<dbReference type="GO" id="GO:0022857">
    <property type="term" value="F:transmembrane transporter activity"/>
    <property type="evidence" value="ECO:0007669"/>
    <property type="project" value="InterPro"/>
</dbReference>
<evidence type="ECO:0000256" key="3">
    <source>
        <dbReference type="ARBA" id="ARBA00022989"/>
    </source>
</evidence>
<dbReference type="Proteomes" id="UP000006281">
    <property type="component" value="Chromosome"/>
</dbReference>
<dbReference type="InterPro" id="IPR036259">
    <property type="entry name" value="MFS_trans_sf"/>
</dbReference>
<dbReference type="EMBL" id="HE804045">
    <property type="protein sequence ID" value="CCH28639.1"/>
    <property type="molecule type" value="Genomic_DNA"/>
</dbReference>
<feature type="domain" description="Major facilitator superfamily (MFS) profile" evidence="6">
    <location>
        <begin position="12"/>
        <end position="390"/>
    </location>
</feature>
<comment type="subcellular location">
    <subcellularLocation>
        <location evidence="1">Cell membrane</location>
        <topology evidence="1">Multi-pass membrane protein</topology>
    </subcellularLocation>
</comment>
<feature type="transmembrane region" description="Helical" evidence="5">
    <location>
        <begin position="300"/>
        <end position="318"/>
    </location>
</feature>
<accession>K0JV57</accession>
<evidence type="ECO:0000256" key="1">
    <source>
        <dbReference type="ARBA" id="ARBA00004651"/>
    </source>
</evidence>
<feature type="transmembrane region" description="Helical" evidence="5">
    <location>
        <begin position="140"/>
        <end position="163"/>
    </location>
</feature>
<feature type="transmembrane region" description="Helical" evidence="5">
    <location>
        <begin position="338"/>
        <end position="359"/>
    </location>
</feature>
<evidence type="ECO:0000313" key="8">
    <source>
        <dbReference type="Proteomes" id="UP000006281"/>
    </source>
</evidence>
<dbReference type="PATRIC" id="fig|1179773.3.peg.1320"/>
<dbReference type="KEGG" id="sesp:BN6_13130"/>
<feature type="transmembrane region" description="Helical" evidence="5">
    <location>
        <begin position="79"/>
        <end position="97"/>
    </location>
</feature>
<dbReference type="InterPro" id="IPR020846">
    <property type="entry name" value="MFS_dom"/>
</dbReference>
<protein>
    <submittedName>
        <fullName evidence="7">Permease, MFS-type</fullName>
    </submittedName>
</protein>
<evidence type="ECO:0000256" key="2">
    <source>
        <dbReference type="ARBA" id="ARBA00022692"/>
    </source>
</evidence>
<dbReference type="CDD" id="cd17393">
    <property type="entry name" value="MFS_MosC_like"/>
    <property type="match status" value="1"/>
</dbReference>
<dbReference type="SUPFAM" id="SSF103473">
    <property type="entry name" value="MFS general substrate transporter"/>
    <property type="match status" value="1"/>
</dbReference>
<evidence type="ECO:0000256" key="4">
    <source>
        <dbReference type="ARBA" id="ARBA00023136"/>
    </source>
</evidence>
<keyword evidence="2 5" id="KW-0812">Transmembrane</keyword>
<keyword evidence="4 5" id="KW-0472">Membrane</keyword>
<gene>
    <name evidence="7" type="ordered locus">BN6_13130</name>
</gene>
<feature type="transmembrane region" description="Helical" evidence="5">
    <location>
        <begin position="247"/>
        <end position="264"/>
    </location>
</feature>
<name>K0JV57_SACES</name>
<dbReference type="GO" id="GO:0005886">
    <property type="term" value="C:plasma membrane"/>
    <property type="evidence" value="ECO:0007669"/>
    <property type="project" value="UniProtKB-SubCell"/>
</dbReference>
<organism evidence="7 8">
    <name type="scientific">Saccharothrix espanaensis (strain ATCC 51144 / DSM 44229 / JCM 9112 / NBRC 15066 / NRRL 15764)</name>
    <dbReference type="NCBI Taxonomy" id="1179773"/>
    <lineage>
        <taxon>Bacteria</taxon>
        <taxon>Bacillati</taxon>
        <taxon>Actinomycetota</taxon>
        <taxon>Actinomycetes</taxon>
        <taxon>Pseudonocardiales</taxon>
        <taxon>Pseudonocardiaceae</taxon>
        <taxon>Saccharothrix</taxon>
    </lineage>
</organism>
<evidence type="ECO:0000259" key="6">
    <source>
        <dbReference type="PROSITE" id="PS50850"/>
    </source>
</evidence>
<feature type="transmembrane region" description="Helical" evidence="5">
    <location>
        <begin position="103"/>
        <end position="128"/>
    </location>
</feature>
<feature type="transmembrane region" description="Helical" evidence="5">
    <location>
        <begin position="365"/>
        <end position="386"/>
    </location>
</feature>
<dbReference type="eggNOG" id="COG2814">
    <property type="taxonomic scope" value="Bacteria"/>
</dbReference>
<feature type="transmembrane region" description="Helical" evidence="5">
    <location>
        <begin position="209"/>
        <end position="227"/>
    </location>
</feature>
<keyword evidence="8" id="KW-1185">Reference proteome</keyword>
<dbReference type="BioCyc" id="SESP1179773:BN6_RS06470-MONOMER"/>
<dbReference type="Pfam" id="PF07690">
    <property type="entry name" value="MFS_1"/>
    <property type="match status" value="1"/>
</dbReference>
<feature type="transmembrane region" description="Helical" evidence="5">
    <location>
        <begin position="48"/>
        <end position="67"/>
    </location>
</feature>
<feature type="transmembrane region" description="Helical" evidence="5">
    <location>
        <begin position="169"/>
        <end position="188"/>
    </location>
</feature>
<reference evidence="7 8" key="1">
    <citation type="journal article" date="2012" name="BMC Genomics">
        <title>Complete genome sequence of Saccharothrix espanaensis DSM 44229T and comparison to the other completely sequenced Pseudonocardiaceae.</title>
        <authorList>
            <person name="Strobel T."/>
            <person name="Al-Dilaimi A."/>
            <person name="Blom J."/>
            <person name="Gessner A."/>
            <person name="Kalinowski J."/>
            <person name="Luzhetska M."/>
            <person name="Puhler A."/>
            <person name="Szczepanowski R."/>
            <person name="Bechthold A."/>
            <person name="Ruckert C."/>
        </authorList>
    </citation>
    <scope>NUCLEOTIDE SEQUENCE [LARGE SCALE GENOMIC DNA]</scope>
    <source>
        <strain evidence="8">ATCC 51144 / DSM 44229 / JCM 9112 / NBRC 15066 / NRRL 15764</strain>
    </source>
</reference>
<keyword evidence="3 5" id="KW-1133">Transmembrane helix</keyword>
<dbReference type="InterPro" id="IPR011701">
    <property type="entry name" value="MFS"/>
</dbReference>
<dbReference type="PANTHER" id="PTHR23514:SF13">
    <property type="entry name" value="INNER MEMBRANE PROTEIN YBJJ"/>
    <property type="match status" value="1"/>
</dbReference>
<sequence>MDVLKRFSQTLRMRLAVFTVFLFNGAVFLSWAARMPTLAAQVGANEATLGLALLGSSIGLAITAPFAARLCATVGARRLIVIGAIVTVLAAPALSLAGSPLHLGLNLFVLGGCGAALDVGMNVAAVAASRALDRPLMPQFHAGFSVGGLVGSLGAAGASAAGWGLRTHLVVVAVIGALAMAAVVRSVPGATGETAAERAGDRSVVRRPLLWLLAGITVLSAIAEGASADWSTLFFVRERGLTEAVAAAAYAGFSITMVIARLVGEPVQRRLGPYRLLGAGALVASAGIGLTVLVEAPAAGFAGFALAGLGLAFCFPVVMDLAGDAGKRADGTGGEREIGLVTTVAYTGFLIGPPAMGAIAHASSLSVALGVIALVVALIVPTVWLADKARARELSRPEAGSARP</sequence>
<feature type="transmembrane region" description="Helical" evidence="5">
    <location>
        <begin position="276"/>
        <end position="294"/>
    </location>
</feature>
<dbReference type="InterPro" id="IPR051788">
    <property type="entry name" value="MFS_Transporter"/>
</dbReference>
<dbReference type="AlphaFoldDB" id="K0JV57"/>
<dbReference type="PANTHER" id="PTHR23514">
    <property type="entry name" value="BYPASS OF STOP CODON PROTEIN 6"/>
    <property type="match status" value="1"/>
</dbReference>
<proteinExistence type="predicted"/>
<dbReference type="Gene3D" id="1.20.1250.20">
    <property type="entry name" value="MFS general substrate transporter like domains"/>
    <property type="match status" value="1"/>
</dbReference>
<evidence type="ECO:0000313" key="7">
    <source>
        <dbReference type="EMBL" id="CCH28639.1"/>
    </source>
</evidence>
<dbReference type="PROSITE" id="PS50850">
    <property type="entry name" value="MFS"/>
    <property type="match status" value="1"/>
</dbReference>
<dbReference type="HOGENOM" id="CLU_035309_1_1_11"/>
<evidence type="ECO:0000256" key="5">
    <source>
        <dbReference type="SAM" id="Phobius"/>
    </source>
</evidence>